<evidence type="ECO:0000313" key="3">
    <source>
        <dbReference type="Proteomes" id="UP000235786"/>
    </source>
</evidence>
<feature type="transmembrane region" description="Helical" evidence="1">
    <location>
        <begin position="68"/>
        <end position="87"/>
    </location>
</feature>
<evidence type="ECO:0000256" key="1">
    <source>
        <dbReference type="SAM" id="Phobius"/>
    </source>
</evidence>
<keyword evidence="1" id="KW-0472">Membrane</keyword>
<accession>A0A2J6QSD4</accession>
<organism evidence="2 3">
    <name type="scientific">Hyaloscypha variabilis (strain UAMH 11265 / GT02V1 / F)</name>
    <name type="common">Meliniomyces variabilis</name>
    <dbReference type="NCBI Taxonomy" id="1149755"/>
    <lineage>
        <taxon>Eukaryota</taxon>
        <taxon>Fungi</taxon>
        <taxon>Dikarya</taxon>
        <taxon>Ascomycota</taxon>
        <taxon>Pezizomycotina</taxon>
        <taxon>Leotiomycetes</taxon>
        <taxon>Helotiales</taxon>
        <taxon>Hyaloscyphaceae</taxon>
        <taxon>Hyaloscypha</taxon>
        <taxon>Hyaloscypha variabilis</taxon>
    </lineage>
</organism>
<dbReference type="AlphaFoldDB" id="A0A2J6QSD4"/>
<evidence type="ECO:0000313" key="2">
    <source>
        <dbReference type="EMBL" id="PMD29174.1"/>
    </source>
</evidence>
<keyword evidence="3" id="KW-1185">Reference proteome</keyword>
<keyword evidence="1" id="KW-1133">Transmembrane helix</keyword>
<reference evidence="2 3" key="1">
    <citation type="submission" date="2016-04" db="EMBL/GenBank/DDBJ databases">
        <title>A degradative enzymes factory behind the ericoid mycorrhizal symbiosis.</title>
        <authorList>
            <consortium name="DOE Joint Genome Institute"/>
            <person name="Martino E."/>
            <person name="Morin E."/>
            <person name="Grelet G."/>
            <person name="Kuo A."/>
            <person name="Kohler A."/>
            <person name="Daghino S."/>
            <person name="Barry K."/>
            <person name="Choi C."/>
            <person name="Cichocki N."/>
            <person name="Clum A."/>
            <person name="Copeland A."/>
            <person name="Hainaut M."/>
            <person name="Haridas S."/>
            <person name="Labutti K."/>
            <person name="Lindquist E."/>
            <person name="Lipzen A."/>
            <person name="Khouja H.-R."/>
            <person name="Murat C."/>
            <person name="Ohm R."/>
            <person name="Olson A."/>
            <person name="Spatafora J."/>
            <person name="Veneault-Fourrey C."/>
            <person name="Henrissat B."/>
            <person name="Grigoriev I."/>
            <person name="Martin F."/>
            <person name="Perotto S."/>
        </authorList>
    </citation>
    <scope>NUCLEOTIDE SEQUENCE [LARGE SCALE GENOMIC DNA]</scope>
    <source>
        <strain evidence="2 3">F</strain>
    </source>
</reference>
<dbReference type="Proteomes" id="UP000235786">
    <property type="component" value="Unassembled WGS sequence"/>
</dbReference>
<proteinExistence type="predicted"/>
<keyword evidence="1" id="KW-0812">Transmembrane</keyword>
<dbReference type="EMBL" id="KZ613977">
    <property type="protein sequence ID" value="PMD29174.1"/>
    <property type="molecule type" value="Genomic_DNA"/>
</dbReference>
<protein>
    <submittedName>
        <fullName evidence="2">Uncharacterized protein</fullName>
    </submittedName>
</protein>
<name>A0A2J6QSD4_HYAVF</name>
<sequence length="88" mass="10566">MSSVDELGNTQKAIKCRWRRYYISRQLHARSRILATFHVLIRLMRLLLWNSEGRCCQQLVDLLRYSHLMIQVSRVILLAFFNIILYLV</sequence>
<gene>
    <name evidence="2" type="ORF">L207DRAFT_262593</name>
</gene>